<dbReference type="PATRIC" id="fig|1046596.6.peg.1202"/>
<keyword evidence="1" id="KW-0812">Transmembrane</keyword>
<accession>A0A0R2E6T0</accession>
<evidence type="ECO:0000313" key="3">
    <source>
        <dbReference type="Proteomes" id="UP000050898"/>
    </source>
</evidence>
<comment type="caution">
    <text evidence="2">The sequence shown here is derived from an EMBL/GenBank/DDBJ whole genome shotgun (WGS) entry which is preliminary data.</text>
</comment>
<evidence type="ECO:0000256" key="1">
    <source>
        <dbReference type="SAM" id="Phobius"/>
    </source>
</evidence>
<keyword evidence="1" id="KW-0472">Membrane</keyword>
<dbReference type="Proteomes" id="UP000050898">
    <property type="component" value="Unassembled WGS sequence"/>
</dbReference>
<protein>
    <submittedName>
        <fullName evidence="2">Uncharacterized protein</fullName>
    </submittedName>
</protein>
<feature type="transmembrane region" description="Helical" evidence="1">
    <location>
        <begin position="34"/>
        <end position="64"/>
    </location>
</feature>
<dbReference type="AlphaFoldDB" id="A0A0R2E6T0"/>
<keyword evidence="3" id="KW-1185">Reference proteome</keyword>
<organism evidence="2 3">
    <name type="scientific">Liquorilactobacillus mali KCTC 3596 = DSM 20444</name>
    <dbReference type="NCBI Taxonomy" id="1046596"/>
    <lineage>
        <taxon>Bacteria</taxon>
        <taxon>Bacillati</taxon>
        <taxon>Bacillota</taxon>
        <taxon>Bacilli</taxon>
        <taxon>Lactobacillales</taxon>
        <taxon>Lactobacillaceae</taxon>
        <taxon>Liquorilactobacillus</taxon>
    </lineage>
</organism>
<dbReference type="RefSeq" id="WP_010078325.1">
    <property type="nucleotide sequence ID" value="NZ_AYYH01000027.1"/>
</dbReference>
<name>A0A0R2E6T0_9LACO</name>
<reference evidence="2 3" key="1">
    <citation type="journal article" date="2015" name="Genome Announc.">
        <title>Expanding the biotechnology potential of lactobacilli through comparative genomics of 213 strains and associated genera.</title>
        <authorList>
            <person name="Sun Z."/>
            <person name="Harris H.M."/>
            <person name="McCann A."/>
            <person name="Guo C."/>
            <person name="Argimon S."/>
            <person name="Zhang W."/>
            <person name="Yang X."/>
            <person name="Jeffery I.B."/>
            <person name="Cooney J.C."/>
            <person name="Kagawa T.F."/>
            <person name="Liu W."/>
            <person name="Song Y."/>
            <person name="Salvetti E."/>
            <person name="Wrobel A."/>
            <person name="Rasinkangas P."/>
            <person name="Parkhill J."/>
            <person name="Rea M.C."/>
            <person name="O'Sullivan O."/>
            <person name="Ritari J."/>
            <person name="Douillard F.P."/>
            <person name="Paul Ross R."/>
            <person name="Yang R."/>
            <person name="Briner A.E."/>
            <person name="Felis G.E."/>
            <person name="de Vos W.M."/>
            <person name="Barrangou R."/>
            <person name="Klaenhammer T.R."/>
            <person name="Caufield P.W."/>
            <person name="Cui Y."/>
            <person name="Zhang H."/>
            <person name="O'Toole P.W."/>
        </authorList>
    </citation>
    <scope>NUCLEOTIDE SEQUENCE [LARGE SCALE GENOMIC DNA]</scope>
    <source>
        <strain evidence="2 3">DSM 20444</strain>
    </source>
</reference>
<sequence>MDSSERSTVMNEYAKILWNSKNGTRKECGVNGKLYQYIIAITIDILLVFILLILFVSFVGWLIIACINIDNIIDANRNMWFKRGIYLTKFDGIYAQLIKFKHDHYDLSFVTENKYFIPLNLPESQLIRIARIKNNYYDLINDLSLTKTQLEDLENWLKNNEIQDDVQLLNTIHVDEVTNSTFFENGLSFTIKDINDDFFETEYGRKLKEKYNVSVFLGWGFREDKKTTLERLRCGEIINYGRRTLRTRLNWSGNNA</sequence>
<proteinExistence type="predicted"/>
<gene>
    <name evidence="2" type="ORF">FD00_GL001120</name>
</gene>
<dbReference type="EMBL" id="AYYH01000027">
    <property type="protein sequence ID" value="KRN09397.1"/>
    <property type="molecule type" value="Genomic_DNA"/>
</dbReference>
<evidence type="ECO:0000313" key="2">
    <source>
        <dbReference type="EMBL" id="KRN09397.1"/>
    </source>
</evidence>
<keyword evidence="1" id="KW-1133">Transmembrane helix</keyword>